<evidence type="ECO:0000313" key="6">
    <source>
        <dbReference type="Proteomes" id="UP000649617"/>
    </source>
</evidence>
<evidence type="ECO:0000256" key="2">
    <source>
        <dbReference type="ARBA" id="ARBA00023043"/>
    </source>
</evidence>
<keyword evidence="4" id="KW-0812">Transmembrane</keyword>
<keyword evidence="2 3" id="KW-0040">ANK repeat</keyword>
<proteinExistence type="predicted"/>
<dbReference type="InterPro" id="IPR036770">
    <property type="entry name" value="Ankyrin_rpt-contain_sf"/>
</dbReference>
<feature type="transmembrane region" description="Helical" evidence="4">
    <location>
        <begin position="395"/>
        <end position="418"/>
    </location>
</feature>
<protein>
    <submittedName>
        <fullName evidence="5">Fem1b protein</fullName>
    </submittedName>
</protein>
<evidence type="ECO:0000256" key="4">
    <source>
        <dbReference type="SAM" id="Phobius"/>
    </source>
</evidence>
<evidence type="ECO:0000313" key="5">
    <source>
        <dbReference type="EMBL" id="CAE7552776.1"/>
    </source>
</evidence>
<dbReference type="Proteomes" id="UP000649617">
    <property type="component" value="Unassembled WGS sequence"/>
</dbReference>
<dbReference type="Pfam" id="PF12796">
    <property type="entry name" value="Ank_2"/>
    <property type="match status" value="1"/>
</dbReference>
<comment type="caution">
    <text evidence="5">The sequence shown here is derived from an EMBL/GenBank/DDBJ whole genome shotgun (WGS) entry which is preliminary data.</text>
</comment>
<feature type="transmembrane region" description="Helical" evidence="4">
    <location>
        <begin position="465"/>
        <end position="487"/>
    </location>
</feature>
<keyword evidence="4" id="KW-0472">Membrane</keyword>
<reference evidence="5" key="1">
    <citation type="submission" date="2021-02" db="EMBL/GenBank/DDBJ databases">
        <authorList>
            <person name="Dougan E. K."/>
            <person name="Rhodes N."/>
            <person name="Thang M."/>
            <person name="Chan C."/>
        </authorList>
    </citation>
    <scope>NUCLEOTIDE SEQUENCE</scope>
</reference>
<accession>A0A812U1B4</accession>
<keyword evidence="1" id="KW-0677">Repeat</keyword>
<feature type="transmembrane region" description="Helical" evidence="4">
    <location>
        <begin position="595"/>
        <end position="621"/>
    </location>
</feature>
<dbReference type="InterPro" id="IPR002110">
    <property type="entry name" value="Ankyrin_rpt"/>
</dbReference>
<evidence type="ECO:0000256" key="1">
    <source>
        <dbReference type="ARBA" id="ARBA00022737"/>
    </source>
</evidence>
<feature type="transmembrane region" description="Helical" evidence="4">
    <location>
        <begin position="1206"/>
        <end position="1226"/>
    </location>
</feature>
<dbReference type="PROSITE" id="PS50088">
    <property type="entry name" value="ANK_REPEAT"/>
    <property type="match status" value="1"/>
</dbReference>
<dbReference type="SMART" id="SM00248">
    <property type="entry name" value="ANK"/>
    <property type="match status" value="10"/>
</dbReference>
<feature type="transmembrane region" description="Helical" evidence="4">
    <location>
        <begin position="538"/>
        <end position="558"/>
    </location>
</feature>
<organism evidence="5 6">
    <name type="scientific">Symbiodinium pilosum</name>
    <name type="common">Dinoflagellate</name>
    <dbReference type="NCBI Taxonomy" id="2952"/>
    <lineage>
        <taxon>Eukaryota</taxon>
        <taxon>Sar</taxon>
        <taxon>Alveolata</taxon>
        <taxon>Dinophyceae</taxon>
        <taxon>Suessiales</taxon>
        <taxon>Symbiodiniaceae</taxon>
        <taxon>Symbiodinium</taxon>
    </lineage>
</organism>
<dbReference type="AlphaFoldDB" id="A0A812U1B4"/>
<dbReference type="SUPFAM" id="SSF48403">
    <property type="entry name" value="Ankyrin repeat"/>
    <property type="match status" value="2"/>
</dbReference>
<evidence type="ECO:0000256" key="3">
    <source>
        <dbReference type="PROSITE-ProRule" id="PRU00023"/>
    </source>
</evidence>
<dbReference type="EMBL" id="CAJNIZ010034446">
    <property type="protein sequence ID" value="CAE7552776.1"/>
    <property type="molecule type" value="Genomic_DNA"/>
</dbReference>
<name>A0A812U1B4_SYMPI</name>
<keyword evidence="6" id="KW-1185">Reference proteome</keyword>
<dbReference type="Pfam" id="PF00023">
    <property type="entry name" value="Ank"/>
    <property type="match status" value="1"/>
</dbReference>
<dbReference type="PANTHER" id="PTHR24123">
    <property type="entry name" value="ANKYRIN REPEAT-CONTAINING"/>
    <property type="match status" value="1"/>
</dbReference>
<feature type="transmembrane region" description="Helical" evidence="4">
    <location>
        <begin position="1238"/>
        <end position="1259"/>
    </location>
</feature>
<sequence length="1279" mass="143894">MRADPNCAFRYKLGPKEFHGSPLTLAVKRDLPSVVQLVFAHRANPETTYSMTAGRSGVRWNGPAVCGTVARGNLSMMRLLVDFEANLNGRLIKFNGEPNVTLLYDASYFGHAHVVRYLLQQKGNPDTVVRFQDDMSITKTALHIAASLGHDEVVRVLLLGKAQISHAMPNGPPELRDAVDGCHVEVVRLLIQGKAEIFGGDVGARGIDYLFEANNSVLVAAAANGLKQSQGSATDAMLIEDFIRLLSTPDAEEIVNAVFCNCELRYWQGDRRLVWRTAYVPHGDMNVAVGPAKEHFEKKFQSEMERAASKDADLADGHRERDSAEEEFLSRLLPHRFEKIPGQSQIPVYIYQCVLPGLHRNPEVLWVIASGVNDRIFDQRGARAIIQLAWREAEVWQIIAFALDVFMAVLFALLALLLNDSQWQSAAWLRTPCLSVAALIWLRKICQEILSCMGHSAHGKLKQHFLSLGFAGDALRIIITAVSLAGLVVDWDSFQTDQGLQLVFASTGFLRWLRVLNNLKGFESTGKPMLPILQAVPATGPFFFVVFCWFAAFVHLYYSFGLGVHFWDAITVLYNLGFLAETSPEMSSDSNSWRLIVDLVIIVMSFSMSIILLNVLIGVLAESYNRGWEHRERLFLLERSRFLRSHFTMSYAWKRCPCQRRRVQNEEQMDYVWYAYPRAPSAWGDVNSDFDSMDMNVHEKISELRREDPGRLIEVEHKVDDIRAFASVVLSEFASKNQARVVMPKARLDNLMMILRETSSISEVERHTLGEFHKQLGASHFACICEDDTFYVIQQPAGEQSDLSATDDPSLEGRLRRILIGKGLYQDLKQLLEDKADPNCRLRYKLGPKEFDGTPITLAVKLDKPNIVRLLILHRADPESTYSMKAGRTGVQWRGPAVCATVAKGNLSMMRLLVEYDANLQGRLISFNDEPNVTLLYDASYFGHAHLVKYLLQQRGNPDTQVKFQDDMTITKTALQVSASLGHDEVVRVLLASKAQISHGTDFGPQELKDAVDGCHVEVVRLLVEGGADLFVGEEGRRGVDYLFQANNAVLIAAAAKGLRGCEEDVISEIGVKEFVRFLATPDAEEILSAVFRKCELRYWKNEKRVAWKTAYLPHGDLNVAVGPPKSHFDDKFHKEMELAAGVRSTITDKEDERLEEEFFRQLLPHRFERLVLYVLASGVNDRVFDEKGAHAIINLAWREAYRAHFVSFFLDLMVACLLLCLAFLLNDYHLVRDHEWLRWPCLTLAAMCLGGCQTVRVITCQSQQASIEPGAMYALGTC</sequence>
<dbReference type="InterPro" id="IPR051165">
    <property type="entry name" value="Multifunctional_ANK_Repeat"/>
</dbReference>
<dbReference type="OrthoDB" id="433523at2759"/>
<feature type="repeat" description="ANK" evidence="3">
    <location>
        <begin position="137"/>
        <end position="165"/>
    </location>
</feature>
<dbReference type="PANTHER" id="PTHR24123:SF33">
    <property type="entry name" value="PROTEIN HOS4"/>
    <property type="match status" value="1"/>
</dbReference>
<dbReference type="Gene3D" id="1.25.40.20">
    <property type="entry name" value="Ankyrin repeat-containing domain"/>
    <property type="match status" value="2"/>
</dbReference>
<dbReference type="PROSITE" id="PS50297">
    <property type="entry name" value="ANK_REP_REGION"/>
    <property type="match status" value="1"/>
</dbReference>
<gene>
    <name evidence="5" type="primary">Fem1b</name>
    <name evidence="5" type="ORF">SPIL2461_LOCUS14691</name>
</gene>
<keyword evidence="4" id="KW-1133">Transmembrane helix</keyword>